<protein>
    <submittedName>
        <fullName evidence="1">Uncharacterized protein</fullName>
    </submittedName>
</protein>
<name>A0ACB9F1D2_CICIN</name>
<gene>
    <name evidence="1" type="ORF">L2E82_15050</name>
</gene>
<proteinExistence type="predicted"/>
<reference evidence="1 2" key="2">
    <citation type="journal article" date="2022" name="Mol. Ecol. Resour.">
        <title>The genomes of chicory, endive, great burdock and yacon provide insights into Asteraceae paleo-polyploidization history and plant inulin production.</title>
        <authorList>
            <person name="Fan W."/>
            <person name="Wang S."/>
            <person name="Wang H."/>
            <person name="Wang A."/>
            <person name="Jiang F."/>
            <person name="Liu H."/>
            <person name="Zhao H."/>
            <person name="Xu D."/>
            <person name="Zhang Y."/>
        </authorList>
    </citation>
    <scope>NUCLEOTIDE SEQUENCE [LARGE SCALE GENOMIC DNA]</scope>
    <source>
        <strain evidence="2">cv. Punajuju</strain>
        <tissue evidence="1">Leaves</tissue>
    </source>
</reference>
<accession>A0ACB9F1D2</accession>
<evidence type="ECO:0000313" key="2">
    <source>
        <dbReference type="Proteomes" id="UP001055811"/>
    </source>
</evidence>
<dbReference type="EMBL" id="CM042011">
    <property type="protein sequence ID" value="KAI3765029.1"/>
    <property type="molecule type" value="Genomic_DNA"/>
</dbReference>
<evidence type="ECO:0000313" key="1">
    <source>
        <dbReference type="EMBL" id="KAI3765029.1"/>
    </source>
</evidence>
<organism evidence="1 2">
    <name type="scientific">Cichorium intybus</name>
    <name type="common">Chicory</name>
    <dbReference type="NCBI Taxonomy" id="13427"/>
    <lineage>
        <taxon>Eukaryota</taxon>
        <taxon>Viridiplantae</taxon>
        <taxon>Streptophyta</taxon>
        <taxon>Embryophyta</taxon>
        <taxon>Tracheophyta</taxon>
        <taxon>Spermatophyta</taxon>
        <taxon>Magnoliopsida</taxon>
        <taxon>eudicotyledons</taxon>
        <taxon>Gunneridae</taxon>
        <taxon>Pentapetalae</taxon>
        <taxon>asterids</taxon>
        <taxon>campanulids</taxon>
        <taxon>Asterales</taxon>
        <taxon>Asteraceae</taxon>
        <taxon>Cichorioideae</taxon>
        <taxon>Cichorieae</taxon>
        <taxon>Cichoriinae</taxon>
        <taxon>Cichorium</taxon>
    </lineage>
</organism>
<comment type="caution">
    <text evidence="1">The sequence shown here is derived from an EMBL/GenBank/DDBJ whole genome shotgun (WGS) entry which is preliminary data.</text>
</comment>
<dbReference type="Proteomes" id="UP001055811">
    <property type="component" value="Linkage Group LG03"/>
</dbReference>
<reference evidence="2" key="1">
    <citation type="journal article" date="2022" name="Mol. Ecol. Resour.">
        <title>The genomes of chicory, endive, great burdock and yacon provide insights into Asteraceae palaeo-polyploidization history and plant inulin production.</title>
        <authorList>
            <person name="Fan W."/>
            <person name="Wang S."/>
            <person name="Wang H."/>
            <person name="Wang A."/>
            <person name="Jiang F."/>
            <person name="Liu H."/>
            <person name="Zhao H."/>
            <person name="Xu D."/>
            <person name="Zhang Y."/>
        </authorList>
    </citation>
    <scope>NUCLEOTIDE SEQUENCE [LARGE SCALE GENOMIC DNA]</scope>
    <source>
        <strain evidence="2">cv. Punajuju</strain>
    </source>
</reference>
<sequence>MGPVGNDTVFAGFPSADLKTAIETVGSHSSIDEGAWSISFYSSWLNRFTTAAARLEKHALWTPVIAMAGWVVEHALRVVIPAFDPLESNQSIQLQR</sequence>
<keyword evidence="2" id="KW-1185">Reference proteome</keyword>